<dbReference type="InterPro" id="IPR013830">
    <property type="entry name" value="SGNH_hydro"/>
</dbReference>
<name>A0A543PW37_9MICO</name>
<dbReference type="CDD" id="cd00229">
    <property type="entry name" value="SGNH_hydrolase"/>
    <property type="match status" value="1"/>
</dbReference>
<accession>A0A543PW37</accession>
<dbReference type="Gene3D" id="3.40.50.1110">
    <property type="entry name" value="SGNH hydrolase"/>
    <property type="match status" value="1"/>
</dbReference>
<dbReference type="PANTHER" id="PTHR30383:SF5">
    <property type="entry name" value="SGNH HYDROLASE-TYPE ESTERASE DOMAIN-CONTAINING PROTEIN"/>
    <property type="match status" value="1"/>
</dbReference>
<feature type="compositionally biased region" description="Low complexity" evidence="1">
    <location>
        <begin position="21"/>
        <end position="40"/>
    </location>
</feature>
<dbReference type="Proteomes" id="UP000320085">
    <property type="component" value="Unassembled WGS sequence"/>
</dbReference>
<evidence type="ECO:0000313" key="4">
    <source>
        <dbReference type="Proteomes" id="UP000320085"/>
    </source>
</evidence>
<dbReference type="Pfam" id="PF13472">
    <property type="entry name" value="Lipase_GDSL_2"/>
    <property type="match status" value="1"/>
</dbReference>
<feature type="region of interest" description="Disordered" evidence="1">
    <location>
        <begin position="7"/>
        <end position="49"/>
    </location>
</feature>
<feature type="domain" description="SGNH hydrolase-type esterase" evidence="2">
    <location>
        <begin position="57"/>
        <end position="256"/>
    </location>
</feature>
<dbReference type="EMBL" id="VFQF01000001">
    <property type="protein sequence ID" value="TQN48298.1"/>
    <property type="molecule type" value="Genomic_DNA"/>
</dbReference>
<sequence>MLLVAAVSAGCSPTSAEPEPGATGSPSAATSATSHTSETGPAASGSATPARPWSIVALGDSVPAGNACGCTPYPELTGQDLAAPPDRKVTVTNDAVSGYTTTDVLAQLQTDATVSDKVRSADIVEIEIGANDVGYSDSCGDAVSCYAPTVPEVEKNLGTIVSLVRQLTAGRQVLIVLLDYWSVWLGGQYAAAQGDAYVASAAEVTDQVNTVIASTADRTGSAYVDLRAAFKGPDYSYDETHYLAPDGDHPNATGHQQIASATVAVIRSALHLDPTGKS</sequence>
<gene>
    <name evidence="3" type="ORF">FHX52_1429</name>
</gene>
<evidence type="ECO:0000256" key="1">
    <source>
        <dbReference type="SAM" id="MobiDB-lite"/>
    </source>
</evidence>
<dbReference type="GO" id="GO:0004622">
    <property type="term" value="F:phosphatidylcholine lysophospholipase activity"/>
    <property type="evidence" value="ECO:0007669"/>
    <property type="project" value="TreeGrafter"/>
</dbReference>
<dbReference type="InterPro" id="IPR036514">
    <property type="entry name" value="SGNH_hydro_sf"/>
</dbReference>
<reference evidence="3 4" key="1">
    <citation type="submission" date="2019-06" db="EMBL/GenBank/DDBJ databases">
        <title>Sequencing the genomes of 1000 actinobacteria strains.</title>
        <authorList>
            <person name="Klenk H.-P."/>
        </authorList>
    </citation>
    <scope>NUCLEOTIDE SEQUENCE [LARGE SCALE GENOMIC DNA]</scope>
    <source>
        <strain evidence="3 4">DSM 21776</strain>
    </source>
</reference>
<proteinExistence type="predicted"/>
<dbReference type="SUPFAM" id="SSF52266">
    <property type="entry name" value="SGNH hydrolase"/>
    <property type="match status" value="1"/>
</dbReference>
<dbReference type="InterPro" id="IPR051532">
    <property type="entry name" value="Ester_Hydrolysis_Enzymes"/>
</dbReference>
<comment type="caution">
    <text evidence="3">The sequence shown here is derived from an EMBL/GenBank/DDBJ whole genome shotgun (WGS) entry which is preliminary data.</text>
</comment>
<dbReference type="PANTHER" id="PTHR30383">
    <property type="entry name" value="THIOESTERASE 1/PROTEASE 1/LYSOPHOSPHOLIPASE L1"/>
    <property type="match status" value="1"/>
</dbReference>
<protein>
    <submittedName>
        <fullName evidence="3">Lysophospholipase L1-like esterase</fullName>
    </submittedName>
</protein>
<dbReference type="AlphaFoldDB" id="A0A543PW37"/>
<evidence type="ECO:0000313" key="3">
    <source>
        <dbReference type="EMBL" id="TQN48298.1"/>
    </source>
</evidence>
<evidence type="ECO:0000259" key="2">
    <source>
        <dbReference type="Pfam" id="PF13472"/>
    </source>
</evidence>
<organism evidence="3 4">
    <name type="scientific">Humibacillus xanthopallidus</name>
    <dbReference type="NCBI Taxonomy" id="412689"/>
    <lineage>
        <taxon>Bacteria</taxon>
        <taxon>Bacillati</taxon>
        <taxon>Actinomycetota</taxon>
        <taxon>Actinomycetes</taxon>
        <taxon>Micrococcales</taxon>
        <taxon>Intrasporangiaceae</taxon>
        <taxon>Humibacillus</taxon>
    </lineage>
</organism>